<feature type="region of interest" description="Disordered" evidence="1">
    <location>
        <begin position="631"/>
        <end position="652"/>
    </location>
</feature>
<dbReference type="OMA" id="TMFYLES"/>
<evidence type="ECO:0000313" key="3">
    <source>
        <dbReference type="EMBL" id="CEP01814.1"/>
    </source>
</evidence>
<dbReference type="GO" id="GO:0010828">
    <property type="term" value="P:positive regulation of D-glucose transmembrane transport"/>
    <property type="evidence" value="ECO:0007669"/>
    <property type="project" value="TreeGrafter"/>
</dbReference>
<protein>
    <recommendedName>
        <fullName evidence="2">C2 domain-containing protein</fullName>
    </recommendedName>
</protein>
<keyword evidence="4" id="KW-1185">Reference proteome</keyword>
<dbReference type="Proteomes" id="UP000039324">
    <property type="component" value="Unassembled WGS sequence"/>
</dbReference>
<dbReference type="GO" id="GO:0072659">
    <property type="term" value="P:protein localization to plasma membrane"/>
    <property type="evidence" value="ECO:0007669"/>
    <property type="project" value="TreeGrafter"/>
</dbReference>
<evidence type="ECO:0000313" key="4">
    <source>
        <dbReference type="Proteomes" id="UP000039324"/>
    </source>
</evidence>
<dbReference type="InterPro" id="IPR056431">
    <property type="entry name" value="C2CD5_YbjQ-rel_dom"/>
</dbReference>
<dbReference type="GO" id="GO:0031340">
    <property type="term" value="P:positive regulation of vesicle fusion"/>
    <property type="evidence" value="ECO:0007669"/>
    <property type="project" value="TreeGrafter"/>
</dbReference>
<feature type="region of interest" description="Disordered" evidence="1">
    <location>
        <begin position="255"/>
        <end position="280"/>
    </location>
</feature>
<name>A0A0G4J385_PLABS</name>
<dbReference type="Pfam" id="PF23128">
    <property type="entry name" value="YbjQ_4"/>
    <property type="match status" value="1"/>
</dbReference>
<dbReference type="AlphaFoldDB" id="A0A0G4J385"/>
<dbReference type="InterPro" id="IPR056430">
    <property type="entry name" value="C2CD5_YbjQ-like_dom"/>
</dbReference>
<dbReference type="GO" id="GO:0065002">
    <property type="term" value="P:intracellular protein transmembrane transport"/>
    <property type="evidence" value="ECO:0007669"/>
    <property type="project" value="TreeGrafter"/>
</dbReference>
<dbReference type="InterPro" id="IPR038983">
    <property type="entry name" value="C2CD5"/>
</dbReference>
<dbReference type="GO" id="GO:0005886">
    <property type="term" value="C:plasma membrane"/>
    <property type="evidence" value="ECO:0007669"/>
    <property type="project" value="TreeGrafter"/>
</dbReference>
<accession>A0A0G4J385</accession>
<gene>
    <name evidence="3" type="ORF">PBRA_008756</name>
</gene>
<dbReference type="PANTHER" id="PTHR37412:SF2">
    <property type="entry name" value="C2 DOMAIN-CONTAINING PROTEIN 5"/>
    <property type="match status" value="1"/>
</dbReference>
<dbReference type="Pfam" id="PF23025">
    <property type="entry name" value="YbjQ_2"/>
    <property type="match status" value="3"/>
</dbReference>
<feature type="domain" description="C2" evidence="2">
    <location>
        <begin position="1"/>
        <end position="107"/>
    </location>
</feature>
<dbReference type="Pfam" id="PF00168">
    <property type="entry name" value="C2"/>
    <property type="match status" value="1"/>
</dbReference>
<reference evidence="3 4" key="1">
    <citation type="submission" date="2015-02" db="EMBL/GenBank/DDBJ databases">
        <authorList>
            <person name="Chooi Y.-H."/>
        </authorList>
    </citation>
    <scope>NUCLEOTIDE SEQUENCE [LARGE SCALE GENOMIC DNA]</scope>
    <source>
        <strain evidence="3">E3</strain>
    </source>
</reference>
<dbReference type="GO" id="GO:0005509">
    <property type="term" value="F:calcium ion binding"/>
    <property type="evidence" value="ECO:0007669"/>
    <property type="project" value="TreeGrafter"/>
</dbReference>
<dbReference type="PROSITE" id="PS50004">
    <property type="entry name" value="C2"/>
    <property type="match status" value="1"/>
</dbReference>
<dbReference type="SMART" id="SM00239">
    <property type="entry name" value="C2"/>
    <property type="match status" value="1"/>
</dbReference>
<dbReference type="GO" id="GO:0005544">
    <property type="term" value="F:calcium-dependent phospholipid binding"/>
    <property type="evidence" value="ECO:0007669"/>
    <property type="project" value="InterPro"/>
</dbReference>
<organism evidence="3 4">
    <name type="scientific">Plasmodiophora brassicae</name>
    <name type="common">Clubroot disease agent</name>
    <dbReference type="NCBI Taxonomy" id="37360"/>
    <lineage>
        <taxon>Eukaryota</taxon>
        <taxon>Sar</taxon>
        <taxon>Rhizaria</taxon>
        <taxon>Endomyxa</taxon>
        <taxon>Phytomyxea</taxon>
        <taxon>Plasmodiophorida</taxon>
        <taxon>Plasmodiophoridae</taxon>
        <taxon>Plasmodiophora</taxon>
    </lineage>
</organism>
<dbReference type="OrthoDB" id="419768at2759"/>
<proteinExistence type="predicted"/>
<dbReference type="Gene3D" id="2.60.40.150">
    <property type="entry name" value="C2 domain"/>
    <property type="match status" value="1"/>
</dbReference>
<dbReference type="EMBL" id="CDSF01000119">
    <property type="protein sequence ID" value="CEP01814.1"/>
    <property type="molecule type" value="Genomic_DNA"/>
</dbReference>
<evidence type="ECO:0000259" key="2">
    <source>
        <dbReference type="PROSITE" id="PS50004"/>
    </source>
</evidence>
<dbReference type="SUPFAM" id="SSF49562">
    <property type="entry name" value="C2 domain (Calcium/lipid-binding domain, CaLB)"/>
    <property type="match status" value="1"/>
</dbReference>
<dbReference type="PANTHER" id="PTHR37412">
    <property type="entry name" value="C2 DOMAIN-CONTAINING PROTEIN 5"/>
    <property type="match status" value="1"/>
</dbReference>
<dbReference type="InterPro" id="IPR057815">
    <property type="entry name" value="C2CD5_C"/>
</dbReference>
<dbReference type="Pfam" id="PF23028">
    <property type="entry name" value="YbjQ_3"/>
    <property type="match status" value="1"/>
</dbReference>
<dbReference type="InterPro" id="IPR000008">
    <property type="entry name" value="C2_dom"/>
</dbReference>
<dbReference type="InterPro" id="IPR035892">
    <property type="entry name" value="C2_domain_sf"/>
</dbReference>
<sequence>MPSTIKLRVVEARDLPVMDRKSGSTDAYVSISFGEHTDKTSICRKTLHPKWDHLFRVDVPEDTILQDEPVRLTVLDKDIYSSDNAIGVVILDLNCLLVAAQELKGWYPIFDTLRGVRGFLFVHVKLQFFGDVNPFKSTAAGVAFFSSSELTTSEYEIVQINGFCEELIMADDPDYHWAESFRTSRTSNESRMLLLHQLASTIRRNVGSKALEMGGNAVLAYRLQFDFEGEGGIVARGLGTACTVERRVPDMSAVERSPRLGPSTDFPDPRSPTVALSTQARTSTLPTPIPASLAYSSPAILDVDLVSLLNLQRTILKGVQLLTISYLPDRFNMTVGGVVSAHSIKLLGHKNTDREFRDKWSPHTTWQEVRNEIRAHARALHCHVVLGYSETTTIVESDVCILSAIGTAVCCDLKAAPADASARSVTTGRRPIGSLSPRKHSRRRAPCSACHTTYSRDSAPFRMNLLPCSTCGHHLVPDLLLATIRPGRAHFEMVGGQQLVEARVVRSKKKCQAEANATLVSEMLPFVEFDLHRQLMYKLRLLGMNAAFGLRVRFHIGDNLVVAVATATATFLPALPAPPALRITRTTFADVQESDSQDLLIALSEENCAYHAALAEDVGQRRRQADGAYREADLWTSDDEGSEEPSAVGEDPIRQTVVLQIDDENDEDAMTSLLDPCPPDGIVFTNTDWLDGDPVADIGSLTAFRRIHCDASGVQLSHQLSSAFHDLYARLTFAVRQSRPLAIACIQPRITITDGDCIDLVVTAQVVKMDKAPDARFPSRRWPRLVQFPDAPLDWHDTSSDSQVSITALERLPGAKILSYLGRVHLHFVNERWITKDENGLARYAHQFLAEAHSVVRANVAARGGNCLISYSVGQFTIEQPRRDQVYCVITVSGDAVLVQRHKPGVS</sequence>
<dbReference type="GO" id="GO:0090314">
    <property type="term" value="P:positive regulation of protein targeting to membrane"/>
    <property type="evidence" value="ECO:0007669"/>
    <property type="project" value="TreeGrafter"/>
</dbReference>
<evidence type="ECO:0000256" key="1">
    <source>
        <dbReference type="SAM" id="MobiDB-lite"/>
    </source>
</evidence>